<dbReference type="PANTHER" id="PTHR10504:SF144">
    <property type="entry name" value="BPI1 DOMAIN-CONTAINING PROTEIN"/>
    <property type="match status" value="1"/>
</dbReference>
<dbReference type="CTD" id="9950146"/>
<feature type="region of interest" description="Disordered" evidence="1">
    <location>
        <begin position="129"/>
        <end position="149"/>
    </location>
</feature>
<dbReference type="KEGG" id="loa:LOAG_12681"/>
<feature type="domain" description="Lipid-binding serum glycoprotein C-terminal" evidence="2">
    <location>
        <begin position="44"/>
        <end position="317"/>
    </location>
</feature>
<sequence>MHLIKVFATPDYFQFGLRAAFTPNEMDNTPFHPFPMHFPQFQNNTNKRMLDILISDYTINSLLYHMHKNDVIMLRVGPETPKLGGLLKTTCSDEDYDDLIDSDIDDDEEFDDEKNSTVSFGKFMKRRKRSATNDDSDNNDNDKIKSKEDEKEEDILGDLGVCIGDIMPAIREKYPKKLIHIKVYSKRTPFVTLMAKDNGIARVDLELEAALYIDDSGEKVGTMLISSIIDGNIQISANRIVVLIKIQSLKLIDKEETLGLPLDALENLANLSKDIIAQTANSELSKGITVELITDKLPYHLVKPQFSIVDHAVHISTDISIPASIFGITSSTICRRL</sequence>
<dbReference type="EMBL" id="JH712817">
    <property type="protein sequence ID" value="EFO15828.2"/>
    <property type="molecule type" value="Genomic_DNA"/>
</dbReference>
<organism evidence="3">
    <name type="scientific">Loa loa</name>
    <name type="common">Eye worm</name>
    <name type="synonym">Filaria loa</name>
    <dbReference type="NCBI Taxonomy" id="7209"/>
    <lineage>
        <taxon>Eukaryota</taxon>
        <taxon>Metazoa</taxon>
        <taxon>Ecdysozoa</taxon>
        <taxon>Nematoda</taxon>
        <taxon>Chromadorea</taxon>
        <taxon>Rhabditida</taxon>
        <taxon>Spirurina</taxon>
        <taxon>Spiruromorpha</taxon>
        <taxon>Filarioidea</taxon>
        <taxon>Onchocercidae</taxon>
        <taxon>Loa</taxon>
    </lineage>
</organism>
<dbReference type="RefSeq" id="XP_020301288.1">
    <property type="nucleotide sequence ID" value="XM_020448583.1"/>
</dbReference>
<dbReference type="SMART" id="SM00329">
    <property type="entry name" value="BPI2"/>
    <property type="match status" value="1"/>
</dbReference>
<dbReference type="AlphaFoldDB" id="A0A1S0TKQ3"/>
<feature type="compositionally biased region" description="Basic and acidic residues" evidence="1">
    <location>
        <begin position="140"/>
        <end position="149"/>
    </location>
</feature>
<dbReference type="Pfam" id="PF02886">
    <property type="entry name" value="LBP_BPI_CETP_C"/>
    <property type="match status" value="2"/>
</dbReference>
<dbReference type="GO" id="GO:0005615">
    <property type="term" value="C:extracellular space"/>
    <property type="evidence" value="ECO:0007669"/>
    <property type="project" value="TreeGrafter"/>
</dbReference>
<dbReference type="GeneID" id="9950146"/>
<proteinExistence type="predicted"/>
<evidence type="ECO:0000256" key="1">
    <source>
        <dbReference type="SAM" id="MobiDB-lite"/>
    </source>
</evidence>
<dbReference type="Gene3D" id="3.15.20.10">
    <property type="entry name" value="Bactericidal permeability-increasing protein, domain 2"/>
    <property type="match status" value="1"/>
</dbReference>
<name>A0A1S0TKQ3_LOALO</name>
<dbReference type="InParanoid" id="A0A1S0TKQ3"/>
<evidence type="ECO:0000259" key="2">
    <source>
        <dbReference type="SMART" id="SM00329"/>
    </source>
</evidence>
<gene>
    <name evidence="3" type="ORF">LOAG_12681</name>
</gene>
<dbReference type="OrthoDB" id="5874601at2759"/>
<dbReference type="InterPro" id="IPR017943">
    <property type="entry name" value="Bactericidal_perm-incr_a/b_dom"/>
</dbReference>
<protein>
    <recommendedName>
        <fullName evidence="2">Lipid-binding serum glycoprotein C-terminal domain-containing protein</fullName>
    </recommendedName>
</protein>
<dbReference type="OMA" id="HPFPMHF"/>
<dbReference type="GO" id="GO:0008289">
    <property type="term" value="F:lipid binding"/>
    <property type="evidence" value="ECO:0007669"/>
    <property type="project" value="InterPro"/>
</dbReference>
<dbReference type="PANTHER" id="PTHR10504">
    <property type="entry name" value="BACTERICIDAL PERMEABILITY-INCREASING BPI PROTEIN-RELATED"/>
    <property type="match status" value="1"/>
</dbReference>
<evidence type="ECO:0000313" key="3">
    <source>
        <dbReference type="EMBL" id="EFO15828.2"/>
    </source>
</evidence>
<reference evidence="3" key="1">
    <citation type="submission" date="2012-04" db="EMBL/GenBank/DDBJ databases">
        <title>The Genome Sequence of Loa loa.</title>
        <authorList>
            <consortium name="The Broad Institute Genome Sequencing Platform"/>
            <consortium name="Broad Institute Genome Sequencing Center for Infectious Disease"/>
            <person name="Nutman T.B."/>
            <person name="Fink D.L."/>
            <person name="Russ C."/>
            <person name="Young S."/>
            <person name="Zeng Q."/>
            <person name="Gargeya S."/>
            <person name="Alvarado L."/>
            <person name="Berlin A."/>
            <person name="Chapman S.B."/>
            <person name="Chen Z."/>
            <person name="Freedman E."/>
            <person name="Gellesch M."/>
            <person name="Goldberg J."/>
            <person name="Griggs A."/>
            <person name="Gujja S."/>
            <person name="Heilman E.R."/>
            <person name="Heiman D."/>
            <person name="Howarth C."/>
            <person name="Mehta T."/>
            <person name="Neiman D."/>
            <person name="Pearson M."/>
            <person name="Roberts A."/>
            <person name="Saif S."/>
            <person name="Shea T."/>
            <person name="Shenoy N."/>
            <person name="Sisk P."/>
            <person name="Stolte C."/>
            <person name="Sykes S."/>
            <person name="White J."/>
            <person name="Yandava C."/>
            <person name="Haas B."/>
            <person name="Henn M.R."/>
            <person name="Nusbaum C."/>
            <person name="Birren B."/>
        </authorList>
    </citation>
    <scope>NUCLEOTIDE SEQUENCE [LARGE SCALE GENOMIC DNA]</scope>
</reference>
<dbReference type="InterPro" id="IPR032942">
    <property type="entry name" value="BPI/LBP/Plunc"/>
</dbReference>
<accession>A0A1S0TKQ3</accession>
<dbReference type="SUPFAM" id="SSF55394">
    <property type="entry name" value="Bactericidal permeability-increasing protein, BPI"/>
    <property type="match status" value="1"/>
</dbReference>
<dbReference type="InterPro" id="IPR001124">
    <property type="entry name" value="Lipid-bd_serum_glycop_C"/>
</dbReference>